<dbReference type="InterPro" id="IPR002327">
    <property type="entry name" value="Cyt_c_1A/1B"/>
</dbReference>
<evidence type="ECO:0000256" key="6">
    <source>
        <dbReference type="PROSITE-ProRule" id="PRU00433"/>
    </source>
</evidence>
<keyword evidence="2 6" id="KW-0349">Heme</keyword>
<evidence type="ECO:0000256" key="2">
    <source>
        <dbReference type="ARBA" id="ARBA00022617"/>
    </source>
</evidence>
<keyword evidence="3 6" id="KW-0479">Metal-binding</keyword>
<dbReference type="InterPro" id="IPR036909">
    <property type="entry name" value="Cyt_c-like_dom_sf"/>
</dbReference>
<evidence type="ECO:0000256" key="1">
    <source>
        <dbReference type="ARBA" id="ARBA00022448"/>
    </source>
</evidence>
<dbReference type="EMBL" id="JBHSMX010000016">
    <property type="protein sequence ID" value="MFC5521447.1"/>
    <property type="molecule type" value="Genomic_DNA"/>
</dbReference>
<dbReference type="PANTHER" id="PTHR11961">
    <property type="entry name" value="CYTOCHROME C"/>
    <property type="match status" value="1"/>
</dbReference>
<name>A0ABW0QCP4_9BURK</name>
<dbReference type="SUPFAM" id="SSF46626">
    <property type="entry name" value="Cytochrome c"/>
    <property type="match status" value="1"/>
</dbReference>
<evidence type="ECO:0000259" key="7">
    <source>
        <dbReference type="PROSITE" id="PS51007"/>
    </source>
</evidence>
<comment type="caution">
    <text evidence="8">The sequence shown here is derived from an EMBL/GenBank/DDBJ whole genome shotgun (WGS) entry which is preliminary data.</text>
</comment>
<evidence type="ECO:0000256" key="4">
    <source>
        <dbReference type="ARBA" id="ARBA00022982"/>
    </source>
</evidence>
<evidence type="ECO:0000313" key="8">
    <source>
        <dbReference type="EMBL" id="MFC5521447.1"/>
    </source>
</evidence>
<dbReference type="Gene3D" id="1.10.760.10">
    <property type="entry name" value="Cytochrome c-like domain"/>
    <property type="match status" value="1"/>
</dbReference>
<sequence length="144" mass="15067">MASAQAIAMTYATTPLGAVVWLAAATAALWAVPVHVAAQSVERGKMLYEARCGACHSVDANRIGPAHRGVLGRKAGSAPGFAYSRALAGSKLVWTRDNLLAWLKDPESVIPGQGMNYSLGEASEREDVVAYLATLTSPRTGAAR</sequence>
<proteinExistence type="predicted"/>
<reference evidence="9" key="1">
    <citation type="journal article" date="2019" name="Int. J. Syst. Evol. Microbiol.">
        <title>The Global Catalogue of Microorganisms (GCM) 10K type strain sequencing project: providing services to taxonomists for standard genome sequencing and annotation.</title>
        <authorList>
            <consortium name="The Broad Institute Genomics Platform"/>
            <consortium name="The Broad Institute Genome Sequencing Center for Infectious Disease"/>
            <person name="Wu L."/>
            <person name="Ma J."/>
        </authorList>
    </citation>
    <scope>NUCLEOTIDE SEQUENCE [LARGE SCALE GENOMIC DNA]</scope>
    <source>
        <strain evidence="9">CGMCC 4.7277</strain>
    </source>
</reference>
<protein>
    <submittedName>
        <fullName evidence="8">C-type cytochrome</fullName>
    </submittedName>
</protein>
<keyword evidence="4" id="KW-0249">Electron transport</keyword>
<dbReference type="RefSeq" id="WP_245660797.1">
    <property type="nucleotide sequence ID" value="NZ_JBHSMX010000016.1"/>
</dbReference>
<keyword evidence="5 6" id="KW-0408">Iron</keyword>
<feature type="domain" description="Cytochrome c" evidence="7">
    <location>
        <begin position="39"/>
        <end position="136"/>
    </location>
</feature>
<keyword evidence="9" id="KW-1185">Reference proteome</keyword>
<organism evidence="8 9">
    <name type="scientific">Polaromonas jejuensis</name>
    <dbReference type="NCBI Taxonomy" id="457502"/>
    <lineage>
        <taxon>Bacteria</taxon>
        <taxon>Pseudomonadati</taxon>
        <taxon>Pseudomonadota</taxon>
        <taxon>Betaproteobacteria</taxon>
        <taxon>Burkholderiales</taxon>
        <taxon>Comamonadaceae</taxon>
        <taxon>Polaromonas</taxon>
    </lineage>
</organism>
<accession>A0ABW0QCP4</accession>
<evidence type="ECO:0000256" key="3">
    <source>
        <dbReference type="ARBA" id="ARBA00022723"/>
    </source>
</evidence>
<dbReference type="Pfam" id="PF00034">
    <property type="entry name" value="Cytochrom_C"/>
    <property type="match status" value="1"/>
</dbReference>
<dbReference type="InterPro" id="IPR009056">
    <property type="entry name" value="Cyt_c-like_dom"/>
</dbReference>
<evidence type="ECO:0000313" key="9">
    <source>
        <dbReference type="Proteomes" id="UP001596084"/>
    </source>
</evidence>
<dbReference type="PRINTS" id="PR00604">
    <property type="entry name" value="CYTCHRMECIAB"/>
</dbReference>
<dbReference type="Proteomes" id="UP001596084">
    <property type="component" value="Unassembled WGS sequence"/>
</dbReference>
<keyword evidence="1" id="KW-0813">Transport</keyword>
<evidence type="ECO:0000256" key="5">
    <source>
        <dbReference type="ARBA" id="ARBA00023004"/>
    </source>
</evidence>
<gene>
    <name evidence="8" type="ORF">ACFPP7_11020</name>
</gene>
<dbReference type="PROSITE" id="PS51007">
    <property type="entry name" value="CYTC"/>
    <property type="match status" value="1"/>
</dbReference>